<evidence type="ECO:0000256" key="2">
    <source>
        <dbReference type="ARBA" id="ARBA00022723"/>
    </source>
</evidence>
<reference evidence="7" key="1">
    <citation type="submission" date="2022-01" db="EMBL/GenBank/DDBJ databases">
        <title>Whole genome-based taxonomy of the Shewanellaceae.</title>
        <authorList>
            <person name="Martin-Rodriguez A.J."/>
        </authorList>
    </citation>
    <scope>NUCLEOTIDE SEQUENCE</scope>
    <source>
        <strain evidence="7">KCTC 23973</strain>
    </source>
</reference>
<dbReference type="SUPFAM" id="SSF46626">
    <property type="entry name" value="Cytochrome c"/>
    <property type="match status" value="1"/>
</dbReference>
<keyword evidence="3 4" id="KW-0408">Iron</keyword>
<proteinExistence type="predicted"/>
<dbReference type="PROSITE" id="PS51007">
    <property type="entry name" value="CYTC"/>
    <property type="match status" value="1"/>
</dbReference>
<dbReference type="Pfam" id="PF06537">
    <property type="entry name" value="DHOR"/>
    <property type="match status" value="1"/>
</dbReference>
<accession>A0A9X1Z8S0</accession>
<name>A0A9X1Z8S0_9GAMM</name>
<gene>
    <name evidence="7" type="ORF">L2740_03645</name>
</gene>
<dbReference type="Gene3D" id="1.10.760.10">
    <property type="entry name" value="Cytochrome c-like domain"/>
    <property type="match status" value="1"/>
</dbReference>
<evidence type="ECO:0000256" key="3">
    <source>
        <dbReference type="ARBA" id="ARBA00023004"/>
    </source>
</evidence>
<keyword evidence="8" id="KW-1185">Reference proteome</keyword>
<evidence type="ECO:0000256" key="4">
    <source>
        <dbReference type="PROSITE-ProRule" id="PRU00433"/>
    </source>
</evidence>
<dbReference type="PANTHER" id="PTHR30600">
    <property type="entry name" value="CYTOCHROME C PEROXIDASE-RELATED"/>
    <property type="match status" value="1"/>
</dbReference>
<sequence length="562" mass="60095">MAIVLKTDINVVHSKSCFKINFTKKLVVNFSKSLLVLGLASLSACGGSGNDETPIPEQKVYPDYTDITASGGDTTTFDASESGHGFSTPAPNLTDTELAQHLEGDLSFETAFTTAPNSAHPELDGLGPVFNNADCNSCHQRDGRNSTPIIPAGQSRVKLGSDAGIFLRISMAPTEPCVTGTLSNDYCAPIPVPDFGGQLFHRGVLQARPDWQQNQFIGQADVYLSYETKVITYDDGTSVTLKKPLFAVENPYDAPGETIASANITSNLLQDDVLMGWRNGMPVFGLGLLEAIPEADILANVDENDTDNDGISGRANYVFDAVKAQAGEAKPVSLGRFGWKANTPSVRVQSLGALRGDIGVTNPLFPNESIAGTALHDSYLTRTGFVDTGSGVDGEPEASAEFSDSVVFYAETLAVPARRNVANSNVREGARLFEQLNCTGCHTPSFVTKTSGNIGGSPMSPSHMGQTIYPFTDMLLHDMGDGLADGRPDFLASGNEWRTRPLWGIGLTQTVNPQAGFLHDGRAATLEEAILWHGGEAEQSLQDFMALTAEERTQVIDFLMSL</sequence>
<dbReference type="GO" id="GO:0046872">
    <property type="term" value="F:metal ion binding"/>
    <property type="evidence" value="ECO:0007669"/>
    <property type="project" value="UniProtKB-KW"/>
</dbReference>
<dbReference type="RefSeq" id="WP_248948748.1">
    <property type="nucleotide sequence ID" value="NZ_JAKILB010000002.1"/>
</dbReference>
<evidence type="ECO:0000256" key="1">
    <source>
        <dbReference type="ARBA" id="ARBA00022617"/>
    </source>
</evidence>
<dbReference type="Proteomes" id="UP001139293">
    <property type="component" value="Unassembled WGS sequence"/>
</dbReference>
<evidence type="ECO:0000259" key="6">
    <source>
        <dbReference type="PROSITE" id="PS51007"/>
    </source>
</evidence>
<evidence type="ECO:0000256" key="5">
    <source>
        <dbReference type="SAM" id="MobiDB-lite"/>
    </source>
</evidence>
<dbReference type="PANTHER" id="PTHR30600:SF4">
    <property type="entry name" value="CYTOCHROME C DOMAIN-CONTAINING PROTEIN"/>
    <property type="match status" value="1"/>
</dbReference>
<protein>
    <submittedName>
        <fullName evidence="7">C-type cytochrome</fullName>
    </submittedName>
</protein>
<dbReference type="PIRSF" id="PIRSF028099">
    <property type="entry name" value="DUF1111"/>
    <property type="match status" value="1"/>
</dbReference>
<dbReference type="InterPro" id="IPR036909">
    <property type="entry name" value="Cyt_c-like_dom_sf"/>
</dbReference>
<dbReference type="InterPro" id="IPR051395">
    <property type="entry name" value="Cytochrome_c_Peroxidase/MauG"/>
</dbReference>
<feature type="domain" description="Cytochrome c" evidence="6">
    <location>
        <begin position="424"/>
        <end position="562"/>
    </location>
</feature>
<evidence type="ECO:0000313" key="8">
    <source>
        <dbReference type="Proteomes" id="UP001139293"/>
    </source>
</evidence>
<evidence type="ECO:0000313" key="7">
    <source>
        <dbReference type="EMBL" id="MCL1137639.1"/>
    </source>
</evidence>
<keyword evidence="1 4" id="KW-0349">Heme</keyword>
<dbReference type="InterPro" id="IPR009056">
    <property type="entry name" value="Cyt_c-like_dom"/>
</dbReference>
<organism evidence="7 8">
    <name type="scientific">Shewanella pneumatophori</name>
    <dbReference type="NCBI Taxonomy" id="314092"/>
    <lineage>
        <taxon>Bacteria</taxon>
        <taxon>Pseudomonadati</taxon>
        <taxon>Pseudomonadota</taxon>
        <taxon>Gammaproteobacteria</taxon>
        <taxon>Alteromonadales</taxon>
        <taxon>Shewanellaceae</taxon>
        <taxon>Shewanella</taxon>
    </lineage>
</organism>
<dbReference type="EMBL" id="JAKILB010000002">
    <property type="protein sequence ID" value="MCL1137639.1"/>
    <property type="molecule type" value="Genomic_DNA"/>
</dbReference>
<keyword evidence="2 4" id="KW-0479">Metal-binding</keyword>
<dbReference type="InterPro" id="IPR010538">
    <property type="entry name" value="DHOR"/>
</dbReference>
<feature type="region of interest" description="Disordered" evidence="5">
    <location>
        <begin position="72"/>
        <end position="92"/>
    </location>
</feature>
<dbReference type="AlphaFoldDB" id="A0A9X1Z8S0"/>
<dbReference type="GO" id="GO:0020037">
    <property type="term" value="F:heme binding"/>
    <property type="evidence" value="ECO:0007669"/>
    <property type="project" value="InterPro"/>
</dbReference>
<dbReference type="GO" id="GO:0004130">
    <property type="term" value="F:cytochrome-c peroxidase activity"/>
    <property type="evidence" value="ECO:0007669"/>
    <property type="project" value="TreeGrafter"/>
</dbReference>
<comment type="caution">
    <text evidence="7">The sequence shown here is derived from an EMBL/GenBank/DDBJ whole genome shotgun (WGS) entry which is preliminary data.</text>
</comment>
<dbReference type="GO" id="GO:0009055">
    <property type="term" value="F:electron transfer activity"/>
    <property type="evidence" value="ECO:0007669"/>
    <property type="project" value="InterPro"/>
</dbReference>